<dbReference type="Gene3D" id="2.30.29.30">
    <property type="entry name" value="Pleckstrin-homology domain (PH domain)/Phosphotyrosine-binding domain (PTB)"/>
    <property type="match status" value="1"/>
</dbReference>
<feature type="compositionally biased region" description="Low complexity" evidence="3">
    <location>
        <begin position="540"/>
        <end position="581"/>
    </location>
</feature>
<dbReference type="Pfam" id="PF00621">
    <property type="entry name" value="RhoGEF"/>
    <property type="match status" value="1"/>
</dbReference>
<dbReference type="SMART" id="SM00325">
    <property type="entry name" value="RhoGEF"/>
    <property type="match status" value="1"/>
</dbReference>
<organism evidence="6 7">
    <name type="scientific">Dermatophagoides pteronyssinus</name>
    <name type="common">European house dust mite</name>
    <dbReference type="NCBI Taxonomy" id="6956"/>
    <lineage>
        <taxon>Eukaryota</taxon>
        <taxon>Metazoa</taxon>
        <taxon>Ecdysozoa</taxon>
        <taxon>Arthropoda</taxon>
        <taxon>Chelicerata</taxon>
        <taxon>Arachnida</taxon>
        <taxon>Acari</taxon>
        <taxon>Acariformes</taxon>
        <taxon>Sarcoptiformes</taxon>
        <taxon>Astigmata</taxon>
        <taxon>Psoroptidia</taxon>
        <taxon>Analgoidea</taxon>
        <taxon>Pyroglyphidae</taxon>
        <taxon>Dermatophagoidinae</taxon>
        <taxon>Dermatophagoides</taxon>
    </lineage>
</organism>
<name>A0A6P6YGI3_DERPT</name>
<dbReference type="InParanoid" id="A0A6P6YGI3"/>
<protein>
    <submittedName>
        <fullName evidence="7">Rho guanine nucleotide exchange factor 7-like isoform X1</fullName>
    </submittedName>
</protein>
<dbReference type="KEGG" id="dpte:113797700"/>
<dbReference type="GO" id="GO:0005085">
    <property type="term" value="F:guanyl-nucleotide exchange factor activity"/>
    <property type="evidence" value="ECO:0007669"/>
    <property type="project" value="InterPro"/>
</dbReference>
<keyword evidence="1 2" id="KW-0728">SH3 domain</keyword>
<dbReference type="InterPro" id="IPR001452">
    <property type="entry name" value="SH3_domain"/>
</dbReference>
<dbReference type="CTD" id="35306"/>
<dbReference type="AlphaFoldDB" id="A0A6P6YGI3"/>
<evidence type="ECO:0000256" key="3">
    <source>
        <dbReference type="SAM" id="MobiDB-lite"/>
    </source>
</evidence>
<dbReference type="Gene3D" id="2.30.30.40">
    <property type="entry name" value="SH3 Domains"/>
    <property type="match status" value="1"/>
</dbReference>
<dbReference type="OMA" id="NDSHESM"/>
<evidence type="ECO:0000313" key="7">
    <source>
        <dbReference type="RefSeq" id="XP_027203924.1"/>
    </source>
</evidence>
<evidence type="ECO:0000259" key="5">
    <source>
        <dbReference type="PROSITE" id="PS50010"/>
    </source>
</evidence>
<dbReference type="Proteomes" id="UP000515146">
    <property type="component" value="Unplaced"/>
</dbReference>
<evidence type="ECO:0000256" key="2">
    <source>
        <dbReference type="PROSITE-ProRule" id="PRU00192"/>
    </source>
</evidence>
<dbReference type="InterPro" id="IPR036028">
    <property type="entry name" value="SH3-like_dom_sf"/>
</dbReference>
<evidence type="ECO:0000313" key="6">
    <source>
        <dbReference type="Proteomes" id="UP000515146"/>
    </source>
</evidence>
<dbReference type="SMART" id="SM00326">
    <property type="entry name" value="SH3"/>
    <property type="match status" value="1"/>
</dbReference>
<keyword evidence="6" id="KW-1185">Reference proteome</keyword>
<evidence type="ECO:0000256" key="1">
    <source>
        <dbReference type="ARBA" id="ARBA00022443"/>
    </source>
</evidence>
<dbReference type="OrthoDB" id="443981at2759"/>
<dbReference type="SUPFAM" id="SSF48065">
    <property type="entry name" value="DBL homology domain (DH-domain)"/>
    <property type="match status" value="1"/>
</dbReference>
<proteinExistence type="predicted"/>
<feature type="domain" description="DH" evidence="5">
    <location>
        <begin position="175"/>
        <end position="380"/>
    </location>
</feature>
<dbReference type="Pfam" id="PF14604">
    <property type="entry name" value="SH3_9"/>
    <property type="match status" value="1"/>
</dbReference>
<dbReference type="PANTHER" id="PTHR46026">
    <property type="entry name" value="RHO-TYPE GUANINE NUCLEOTIDE EXCHANGE FACTOR, ISOFORM F"/>
    <property type="match status" value="1"/>
</dbReference>
<feature type="compositionally biased region" description="Pro residues" evidence="3">
    <location>
        <begin position="582"/>
        <end position="593"/>
    </location>
</feature>
<dbReference type="RefSeq" id="XP_027203924.1">
    <property type="nucleotide sequence ID" value="XM_027348123.1"/>
</dbReference>
<dbReference type="PANTHER" id="PTHR46026:SF1">
    <property type="entry name" value="RHO-TYPE GUANINE NUCLEOTIDE EXCHANGE FACTOR, ISOFORM F"/>
    <property type="match status" value="1"/>
</dbReference>
<sequence>MVNKGVNGVDNTINMIGSSSSSGENIVNVEHNHHGLHRTTPGSFNEIDVQSINNDEEIKNHFTHVKVLHNFRGSNNDELCMKKDDIITLTQTPSGGWWEGTLDGITGWFPANYVQPISNQDPLYQQIVHGQQQSSSGIETLRSGSSELCPTGYHSGDWNSPGTPIDSMSDHLAEYRSIVMKVIEDSETQFIESLQDAINHYLMPIYQFKILPTETELNAVLRSITEICSVHRRFLTSIEKTKSVPHKDNRIGGLFMQYAPQFKHAHFEYCSHHAKFVHVIEKYKKEICAFFATNPQPVPVSLAQTLASPSHQLSSASANLASMPNVQITALLSVSFRRLDKYPALLQELQRYTEENHSDRGDIQRAGFLYREISMSCLELRRRKEMELEVMLGNIKNFDKMNIESYGQIIKMEPVTILLLPLWKEPKKDCYLVLFPKVLMILSVGKEMTSFTYEAMIKLENAKLKPINASTAAAATNDFSIEISGQNAHPQPDQSSTSEHLQYVVRFNDEEVWRDYYQNLQKQIRHQTISTTTHNQLAESSSSSMPQTSGTTVASSSSSSQSSSAIFSPQSSTSLSITSPDQPVPLSLPPKPPQYRIQHMIPPCLEEIPPPLPHHRRSPPAIPPPNAPKMSIESVLKSLPKRSSGYWSNQILTPHQPYRPTDLPIHFNQMAAGDSGTLTQESPNDDMQLLNVIDAYHRKFPSNNCRGSGGEHQLSSLSSLSGNVIHQHKRMNSANEPYKSQSLELEPYQYVEIVGVNKSIGHQANVHLQRNPSARNARKNSLTMLAQKINKLSLYVSIECLSSMDRDVLYEIYDQLRVIRNEMSHLGEKVRDERRQRKRIQHSLAKLHQQQQNNLNT</sequence>
<feature type="region of interest" description="Disordered" evidence="3">
    <location>
        <begin position="531"/>
        <end position="593"/>
    </location>
</feature>
<dbReference type="Gene3D" id="1.20.900.10">
    <property type="entry name" value="Dbl homology (DH) domain"/>
    <property type="match status" value="1"/>
</dbReference>
<reference evidence="7" key="1">
    <citation type="submission" date="2025-08" db="UniProtKB">
        <authorList>
            <consortium name="RefSeq"/>
        </authorList>
    </citation>
    <scope>IDENTIFICATION</scope>
    <source>
        <strain evidence="7">Airmid</strain>
    </source>
</reference>
<dbReference type="InterPro" id="IPR035899">
    <property type="entry name" value="DBL_dom_sf"/>
</dbReference>
<dbReference type="SUPFAM" id="SSF50729">
    <property type="entry name" value="PH domain-like"/>
    <property type="match status" value="1"/>
</dbReference>
<accession>A0A6P6YGI3</accession>
<evidence type="ECO:0000259" key="4">
    <source>
        <dbReference type="PROSITE" id="PS50002"/>
    </source>
</evidence>
<dbReference type="InterPro" id="IPR011993">
    <property type="entry name" value="PH-like_dom_sf"/>
</dbReference>
<dbReference type="PROSITE" id="PS50010">
    <property type="entry name" value="DH_2"/>
    <property type="match status" value="1"/>
</dbReference>
<dbReference type="PROSITE" id="PS50002">
    <property type="entry name" value="SH3"/>
    <property type="match status" value="1"/>
</dbReference>
<dbReference type="GO" id="GO:0005737">
    <property type="term" value="C:cytoplasm"/>
    <property type="evidence" value="ECO:0007669"/>
    <property type="project" value="TreeGrafter"/>
</dbReference>
<gene>
    <name evidence="7" type="primary">LOC113797700</name>
</gene>
<dbReference type="InterPro" id="IPR000219">
    <property type="entry name" value="DH_dom"/>
</dbReference>
<feature type="domain" description="SH3" evidence="4">
    <location>
        <begin position="60"/>
        <end position="119"/>
    </location>
</feature>
<dbReference type="SUPFAM" id="SSF50044">
    <property type="entry name" value="SH3-domain"/>
    <property type="match status" value="1"/>
</dbReference>
<dbReference type="CDD" id="cd00160">
    <property type="entry name" value="RhoGEF"/>
    <property type="match status" value="1"/>
</dbReference>